<evidence type="ECO:0000256" key="8">
    <source>
        <dbReference type="SAM" id="MobiDB-lite"/>
    </source>
</evidence>
<gene>
    <name evidence="10" type="ORF">SAY87_015863</name>
</gene>
<comment type="similarity">
    <text evidence="3">Belongs to the HARBI1 family.</text>
</comment>
<dbReference type="GO" id="GO:0016787">
    <property type="term" value="F:hydrolase activity"/>
    <property type="evidence" value="ECO:0007669"/>
    <property type="project" value="UniProtKB-KW"/>
</dbReference>
<comment type="subcellular location">
    <subcellularLocation>
        <location evidence="2">Nucleus</location>
    </subcellularLocation>
</comment>
<protein>
    <recommendedName>
        <fullName evidence="9">DDE Tnp4 domain-containing protein</fullName>
    </recommendedName>
</protein>
<dbReference type="PANTHER" id="PTHR22930:SF291">
    <property type="entry name" value="EXPRESSED PROTEIN"/>
    <property type="match status" value="1"/>
</dbReference>
<keyword evidence="4" id="KW-0540">Nuclease</keyword>
<feature type="region of interest" description="Disordered" evidence="8">
    <location>
        <begin position="1"/>
        <end position="32"/>
    </location>
</feature>
<keyword evidence="7" id="KW-0539">Nucleus</keyword>
<organism evidence="10 11">
    <name type="scientific">Trapa incisa</name>
    <dbReference type="NCBI Taxonomy" id="236973"/>
    <lineage>
        <taxon>Eukaryota</taxon>
        <taxon>Viridiplantae</taxon>
        <taxon>Streptophyta</taxon>
        <taxon>Embryophyta</taxon>
        <taxon>Tracheophyta</taxon>
        <taxon>Spermatophyta</taxon>
        <taxon>Magnoliopsida</taxon>
        <taxon>eudicotyledons</taxon>
        <taxon>Gunneridae</taxon>
        <taxon>Pentapetalae</taxon>
        <taxon>rosids</taxon>
        <taxon>malvids</taxon>
        <taxon>Myrtales</taxon>
        <taxon>Lythraceae</taxon>
        <taxon>Trapa</taxon>
    </lineage>
</organism>
<proteinExistence type="inferred from homology"/>
<evidence type="ECO:0000256" key="1">
    <source>
        <dbReference type="ARBA" id="ARBA00001968"/>
    </source>
</evidence>
<dbReference type="InterPro" id="IPR027806">
    <property type="entry name" value="HARBI1_dom"/>
</dbReference>
<dbReference type="Proteomes" id="UP001345219">
    <property type="component" value="Chromosome 13"/>
</dbReference>
<sequence>MVMASARELKRRKTEKKSEPNVSSSSGSLEKHESNECWNNFSIRINAPLKGLDDFKFIFSVSRTTFDYICSLVEDDLMGRPPNLASASGKLLSLPDQVAVALRRLSSGESLVNVGDLFGLHHYTVSQITWRFVEAMEGRGLRHLRWPSADTEIEKIKHEFEKMSGLPNCCGAISTTHILMNLPATDPSRNTWLDPQKNHSMVLQAIVHPMMRFRDIVTGWPGKVGDQSVFQSSSFYQLCEGRKRLNGANFKLYDGSEIGEYIVGDACFPLLPYLTTPYDGDNLSILEREFNRRHLVTRDVARRAFTKLKDNWRIIRGMMWRPDKHKLPRIILVCCILHNIAIELEEDSAEDKDRHNLSRQGHDPLPCVITSTEGAVLRDKLSLYLYRKSLSS</sequence>
<dbReference type="Pfam" id="PF13359">
    <property type="entry name" value="DDE_Tnp_4"/>
    <property type="match status" value="1"/>
</dbReference>
<evidence type="ECO:0000256" key="5">
    <source>
        <dbReference type="ARBA" id="ARBA00022723"/>
    </source>
</evidence>
<accession>A0AAN7L504</accession>
<evidence type="ECO:0000313" key="11">
    <source>
        <dbReference type="Proteomes" id="UP001345219"/>
    </source>
</evidence>
<evidence type="ECO:0000256" key="6">
    <source>
        <dbReference type="ARBA" id="ARBA00022801"/>
    </source>
</evidence>
<evidence type="ECO:0000256" key="4">
    <source>
        <dbReference type="ARBA" id="ARBA00022722"/>
    </source>
</evidence>
<dbReference type="InterPro" id="IPR045249">
    <property type="entry name" value="HARBI1-like"/>
</dbReference>
<dbReference type="GO" id="GO:0005634">
    <property type="term" value="C:nucleus"/>
    <property type="evidence" value="ECO:0007669"/>
    <property type="project" value="UniProtKB-SubCell"/>
</dbReference>
<name>A0AAN7L504_9MYRT</name>
<evidence type="ECO:0000256" key="7">
    <source>
        <dbReference type="ARBA" id="ARBA00023242"/>
    </source>
</evidence>
<evidence type="ECO:0000313" key="10">
    <source>
        <dbReference type="EMBL" id="KAK4779757.1"/>
    </source>
</evidence>
<dbReference type="GO" id="GO:0046872">
    <property type="term" value="F:metal ion binding"/>
    <property type="evidence" value="ECO:0007669"/>
    <property type="project" value="UniProtKB-KW"/>
</dbReference>
<dbReference type="AlphaFoldDB" id="A0AAN7L504"/>
<reference evidence="10 11" key="1">
    <citation type="journal article" date="2023" name="Hortic Res">
        <title>Pangenome of water caltrop reveals structural variations and asymmetric subgenome divergence after allopolyploidization.</title>
        <authorList>
            <person name="Zhang X."/>
            <person name="Chen Y."/>
            <person name="Wang L."/>
            <person name="Yuan Y."/>
            <person name="Fang M."/>
            <person name="Shi L."/>
            <person name="Lu R."/>
            <person name="Comes H.P."/>
            <person name="Ma Y."/>
            <person name="Chen Y."/>
            <person name="Huang G."/>
            <person name="Zhou Y."/>
            <person name="Zheng Z."/>
            <person name="Qiu Y."/>
        </authorList>
    </citation>
    <scope>NUCLEOTIDE SEQUENCE [LARGE SCALE GENOMIC DNA]</scope>
    <source>
        <tissue evidence="10">Roots</tissue>
    </source>
</reference>
<keyword evidence="11" id="KW-1185">Reference proteome</keyword>
<keyword evidence="5" id="KW-0479">Metal-binding</keyword>
<dbReference type="GO" id="GO:0004518">
    <property type="term" value="F:nuclease activity"/>
    <property type="evidence" value="ECO:0007669"/>
    <property type="project" value="UniProtKB-KW"/>
</dbReference>
<evidence type="ECO:0000256" key="2">
    <source>
        <dbReference type="ARBA" id="ARBA00004123"/>
    </source>
</evidence>
<comment type="caution">
    <text evidence="10">The sequence shown here is derived from an EMBL/GenBank/DDBJ whole genome shotgun (WGS) entry which is preliminary data.</text>
</comment>
<evidence type="ECO:0000256" key="3">
    <source>
        <dbReference type="ARBA" id="ARBA00006958"/>
    </source>
</evidence>
<dbReference type="EMBL" id="JAXIOK010000001">
    <property type="protein sequence ID" value="KAK4779757.1"/>
    <property type="molecule type" value="Genomic_DNA"/>
</dbReference>
<comment type="cofactor">
    <cofactor evidence="1">
        <name>a divalent metal cation</name>
        <dbReference type="ChEBI" id="CHEBI:60240"/>
    </cofactor>
</comment>
<feature type="domain" description="DDE Tnp4" evidence="9">
    <location>
        <begin position="175"/>
        <end position="339"/>
    </location>
</feature>
<keyword evidence="6" id="KW-0378">Hydrolase</keyword>
<evidence type="ECO:0000259" key="9">
    <source>
        <dbReference type="Pfam" id="PF13359"/>
    </source>
</evidence>
<dbReference type="PANTHER" id="PTHR22930">
    <property type="match status" value="1"/>
</dbReference>